<dbReference type="Pfam" id="PF01457">
    <property type="entry name" value="Peptidase_M8"/>
    <property type="match status" value="1"/>
</dbReference>
<evidence type="ECO:0000256" key="5">
    <source>
        <dbReference type="ARBA" id="ARBA00022833"/>
    </source>
</evidence>
<dbReference type="eggNOG" id="KOG2556">
    <property type="taxonomic scope" value="Eukaryota"/>
</dbReference>
<feature type="domain" description="EGF-like" evidence="9">
    <location>
        <begin position="463"/>
        <end position="491"/>
    </location>
</feature>
<reference evidence="10 11" key="1">
    <citation type="submission" date="2011-07" db="EMBL/GenBank/DDBJ databases">
        <authorList>
            <person name="Coyne R."/>
            <person name="Brami D."/>
            <person name="Johnson J."/>
            <person name="Hostetler J."/>
            <person name="Hannick L."/>
            <person name="Clark T."/>
            <person name="Cassidy-Hanley D."/>
            <person name="Inman J."/>
        </authorList>
    </citation>
    <scope>NUCLEOTIDE SEQUENCE [LARGE SCALE GENOMIC DNA]</scope>
    <source>
        <strain evidence="10 11">G5</strain>
    </source>
</reference>
<dbReference type="PANTHER" id="PTHR10942:SF0">
    <property type="entry name" value="LEISHMANOLYSIN-LIKE PEPTIDASE"/>
    <property type="match status" value="1"/>
</dbReference>
<dbReference type="GO" id="GO:0004222">
    <property type="term" value="F:metalloendopeptidase activity"/>
    <property type="evidence" value="ECO:0007669"/>
    <property type="project" value="InterPro"/>
</dbReference>
<feature type="binding site" evidence="8">
    <location>
        <position position="243"/>
    </location>
    <ligand>
        <name>Zn(2+)</name>
        <dbReference type="ChEBI" id="CHEBI:29105"/>
        <note>catalytic</note>
    </ligand>
</feature>
<comment type="similarity">
    <text evidence="1">Belongs to the peptidase M8 family.</text>
</comment>
<dbReference type="GeneID" id="14910182"/>
<evidence type="ECO:0000256" key="1">
    <source>
        <dbReference type="ARBA" id="ARBA00005860"/>
    </source>
</evidence>
<dbReference type="SMART" id="SM00181">
    <property type="entry name" value="EGF"/>
    <property type="match status" value="4"/>
</dbReference>
<organism evidence="10 11">
    <name type="scientific">Ichthyophthirius multifiliis</name>
    <name type="common">White spot disease agent</name>
    <name type="synonym">Ich</name>
    <dbReference type="NCBI Taxonomy" id="5932"/>
    <lineage>
        <taxon>Eukaryota</taxon>
        <taxon>Sar</taxon>
        <taxon>Alveolata</taxon>
        <taxon>Ciliophora</taxon>
        <taxon>Intramacronucleata</taxon>
        <taxon>Oligohymenophorea</taxon>
        <taxon>Hymenostomatida</taxon>
        <taxon>Ophryoglenina</taxon>
        <taxon>Ichthyophthirius</taxon>
    </lineage>
</organism>
<protein>
    <submittedName>
        <fullName evidence="10">Leishmanolysin family protein, putative</fullName>
        <ecNumber evidence="10">3.4.21.6</ecNumber>
        <ecNumber evidence="10">3.4.21.75</ecNumber>
        <ecNumber evidence="10">3.4.24.36</ecNumber>
    </submittedName>
</protein>
<dbReference type="GO" id="GO:0046872">
    <property type="term" value="F:metal ion binding"/>
    <property type="evidence" value="ECO:0007669"/>
    <property type="project" value="UniProtKB-KW"/>
</dbReference>
<evidence type="ECO:0000313" key="11">
    <source>
        <dbReference type="Proteomes" id="UP000008983"/>
    </source>
</evidence>
<evidence type="ECO:0000256" key="8">
    <source>
        <dbReference type="PIRSR" id="PIRSR601577-2"/>
    </source>
</evidence>
<evidence type="ECO:0000256" key="7">
    <source>
        <dbReference type="PIRSR" id="PIRSR601577-1"/>
    </source>
</evidence>
<keyword evidence="5 8" id="KW-0862">Zinc</keyword>
<dbReference type="EMBL" id="GL983240">
    <property type="protein sequence ID" value="EGR33997.1"/>
    <property type="molecule type" value="Genomic_DNA"/>
</dbReference>
<dbReference type="EC" id="3.4.24.36" evidence="10"/>
<dbReference type="FunFam" id="3.90.132.10:FF:000001">
    <property type="entry name" value="leishmanolysin-like peptidase isoform X2"/>
    <property type="match status" value="1"/>
</dbReference>
<evidence type="ECO:0000259" key="9">
    <source>
        <dbReference type="SMART" id="SM00181"/>
    </source>
</evidence>
<dbReference type="SMART" id="SM00261">
    <property type="entry name" value="FU"/>
    <property type="match status" value="4"/>
</dbReference>
<dbReference type="eggNOG" id="KOG3525">
    <property type="taxonomic scope" value="Eukaryota"/>
</dbReference>
<evidence type="ECO:0000256" key="6">
    <source>
        <dbReference type="ARBA" id="ARBA00023049"/>
    </source>
</evidence>
<dbReference type="InterPro" id="IPR000742">
    <property type="entry name" value="EGF"/>
</dbReference>
<dbReference type="PANTHER" id="PTHR10942">
    <property type="entry name" value="LEISHMANOLYSIN-LIKE PEPTIDASE"/>
    <property type="match status" value="1"/>
</dbReference>
<dbReference type="EC" id="3.4.21.6" evidence="10"/>
<dbReference type="InParanoid" id="G0QLB1"/>
<feature type="domain" description="EGF-like" evidence="9">
    <location>
        <begin position="493"/>
        <end position="537"/>
    </location>
</feature>
<keyword evidence="6 8" id="KW-0482">Metalloprotease</keyword>
<feature type="binding site" evidence="8">
    <location>
        <position position="165"/>
    </location>
    <ligand>
        <name>Zn(2+)</name>
        <dbReference type="ChEBI" id="CHEBI:29105"/>
        <note>catalytic</note>
    </ligand>
</feature>
<dbReference type="CDD" id="cd00064">
    <property type="entry name" value="FU"/>
    <property type="match status" value="2"/>
</dbReference>
<dbReference type="GO" id="GO:0016020">
    <property type="term" value="C:membrane"/>
    <property type="evidence" value="ECO:0007669"/>
    <property type="project" value="InterPro"/>
</dbReference>
<dbReference type="SUPFAM" id="SSF55486">
    <property type="entry name" value="Metalloproteases ('zincins'), catalytic domain"/>
    <property type="match status" value="1"/>
</dbReference>
<dbReference type="OMA" id="ANTCILC"/>
<feature type="non-terminal residue" evidence="10">
    <location>
        <position position="1"/>
    </location>
</feature>
<feature type="domain" description="EGF-like" evidence="9">
    <location>
        <begin position="741"/>
        <end position="774"/>
    </location>
</feature>
<evidence type="ECO:0000313" key="10">
    <source>
        <dbReference type="EMBL" id="EGR33997.1"/>
    </source>
</evidence>
<dbReference type="Gene3D" id="3.10.170.20">
    <property type="match status" value="1"/>
</dbReference>
<keyword evidence="11" id="KW-1185">Reference proteome</keyword>
<proteinExistence type="inferred from homology"/>
<dbReference type="GO" id="GO:0007155">
    <property type="term" value="P:cell adhesion"/>
    <property type="evidence" value="ECO:0007669"/>
    <property type="project" value="InterPro"/>
</dbReference>
<evidence type="ECO:0000256" key="2">
    <source>
        <dbReference type="ARBA" id="ARBA00022670"/>
    </source>
</evidence>
<dbReference type="SUPFAM" id="SSF57184">
    <property type="entry name" value="Growth factor receptor domain"/>
    <property type="match status" value="2"/>
</dbReference>
<dbReference type="Gene3D" id="3.90.132.10">
    <property type="entry name" value="Leishmanolysin , domain 2"/>
    <property type="match status" value="1"/>
</dbReference>
<dbReference type="InterPro" id="IPR001577">
    <property type="entry name" value="Peptidase_M8"/>
</dbReference>
<gene>
    <name evidence="10" type="ORF">IMG5_028010</name>
</gene>
<dbReference type="GO" id="GO:0006508">
    <property type="term" value="P:proteolysis"/>
    <property type="evidence" value="ECO:0007669"/>
    <property type="project" value="UniProtKB-KW"/>
</dbReference>
<dbReference type="Proteomes" id="UP000008983">
    <property type="component" value="Unassembled WGS sequence"/>
</dbReference>
<keyword evidence="2" id="KW-0645">Protease</keyword>
<feature type="active site" evidence="7">
    <location>
        <position position="162"/>
    </location>
</feature>
<dbReference type="GO" id="GO:0004252">
    <property type="term" value="F:serine-type endopeptidase activity"/>
    <property type="evidence" value="ECO:0007669"/>
    <property type="project" value="UniProtKB-EC"/>
</dbReference>
<evidence type="ECO:0000256" key="4">
    <source>
        <dbReference type="ARBA" id="ARBA00022801"/>
    </source>
</evidence>
<name>G0QLB1_ICHMU</name>
<comment type="cofactor">
    <cofactor evidence="8">
        <name>Zn(2+)</name>
        <dbReference type="ChEBI" id="CHEBI:29105"/>
    </cofactor>
    <text evidence="8">Binds 1 zinc ion per subunit.</text>
</comment>
<dbReference type="EC" id="3.4.21.75" evidence="10"/>
<sequence length="819" mass="92744">YEKMENSNHEQRILQIGSDAKPIRITIDYSTIDNLNLGITQQQKDYLISIMETSKLFFQRLLKVYPFTGNNIFPKPQQKLCFDVEIPQKDKTVGVANSDLHLYVIYSNEKNGQYASAIYCAMANQGISRPIFGRVKFNLYYMQKFQEDAQNFENYLEITIHEILHIIGFSGNAIQSWIDPKTKKPYEKSQLKNIQIKKTYRQQETILLATENVVKVTRKYFNCPTAEGMQIENQGNPGSIGAHWERSIIYNEMMTGGVVTVDRVLSIFTIAVLKDTGFYPEVNENMSDDIFWGKGKGCDFLEYVCQSQTQYPEFAKKTKDFQCSFEFEGYGHAKSDQYLDGCTIIYPSFDQLCSNPNSINDKFKKIQESEKLSNYSTNSKCFQSTASIASSVINNETNLRCHQFKCSSDASQITIIFPDIQHEVLCEIEEQGQKKDIDESGIKAKGQITCPQDYIRFCNYTPICANFCSEKGFCVRGQCFCQSGYGGVDCSIQCSGAVHNQTCLGNLSCPSDLFLNPDNTCKSDCPQGFFGMAGQCEPCNSNCSRCTGPSANECTKCFFLTLLQENQCVEKCNEKFGYQPNFDLGKCESEMSRTCKGNCETCEKQNSPLCYTCKTGFFFYQGDKSCLSKCPLGFIEQQKAQECQELSVGCLQQIDFNTCILCDSAKGYILDTEKKCTLCKQNCISCNPNDATECLVCEGIKLKNYDGSCVDACFNNTFYSDNSEKCEKCYYVDFQTKACTQCSSKYTNCQSCDDFSCKRCNHGYQLDITQTYCEQTTLGKCSYGCESCSQQGECIYCYEGYYIRLIAFIFGNVILELLL</sequence>
<dbReference type="InterPro" id="IPR006212">
    <property type="entry name" value="Furin_repeat"/>
</dbReference>
<dbReference type="OrthoDB" id="238768at2759"/>
<dbReference type="STRING" id="857967.G0QLB1"/>
<accession>G0QLB1</accession>
<keyword evidence="4 10" id="KW-0378">Hydrolase</keyword>
<evidence type="ECO:0000256" key="3">
    <source>
        <dbReference type="ARBA" id="ARBA00022723"/>
    </source>
</evidence>
<dbReference type="Gene3D" id="2.10.220.10">
    <property type="entry name" value="Hormone Receptor, Insulin-like Growth Factor Receptor 1, Chain A, domain 2"/>
    <property type="match status" value="3"/>
</dbReference>
<dbReference type="RefSeq" id="XP_004039301.1">
    <property type="nucleotide sequence ID" value="XM_004039253.1"/>
</dbReference>
<feature type="domain" description="EGF-like" evidence="9">
    <location>
        <begin position="594"/>
        <end position="627"/>
    </location>
</feature>
<feature type="binding site" evidence="8">
    <location>
        <position position="161"/>
    </location>
    <ligand>
        <name>Zn(2+)</name>
        <dbReference type="ChEBI" id="CHEBI:29105"/>
        <note>catalytic</note>
    </ligand>
</feature>
<dbReference type="InterPro" id="IPR009030">
    <property type="entry name" value="Growth_fac_rcpt_cys_sf"/>
</dbReference>
<dbReference type="GO" id="GO:0005737">
    <property type="term" value="C:cytoplasm"/>
    <property type="evidence" value="ECO:0007669"/>
    <property type="project" value="TreeGrafter"/>
</dbReference>
<keyword evidence="3 8" id="KW-0479">Metal-binding</keyword>
<dbReference type="AlphaFoldDB" id="G0QLB1"/>